<dbReference type="InterPro" id="IPR004919">
    <property type="entry name" value="GmrSD_N"/>
</dbReference>
<protein>
    <recommendedName>
        <fullName evidence="2">GmrSD restriction endonucleases N-terminal domain-containing protein</fullName>
    </recommendedName>
</protein>
<dbReference type="Pfam" id="PF03235">
    <property type="entry name" value="GmrSD_N"/>
    <property type="match status" value="1"/>
</dbReference>
<organism evidence="3 4">
    <name type="scientific">Rhizopus oryzae</name>
    <name type="common">Mucormycosis agent</name>
    <name type="synonym">Rhizopus arrhizus var. delemar</name>
    <dbReference type="NCBI Taxonomy" id="64495"/>
    <lineage>
        <taxon>Eukaryota</taxon>
        <taxon>Fungi</taxon>
        <taxon>Fungi incertae sedis</taxon>
        <taxon>Mucoromycota</taxon>
        <taxon>Mucoromycotina</taxon>
        <taxon>Mucoromycetes</taxon>
        <taxon>Mucorales</taxon>
        <taxon>Mucorineae</taxon>
        <taxon>Rhizopodaceae</taxon>
        <taxon>Rhizopus</taxon>
    </lineage>
</organism>
<evidence type="ECO:0000313" key="4">
    <source>
        <dbReference type="Proteomes" id="UP000716291"/>
    </source>
</evidence>
<dbReference type="Proteomes" id="UP000716291">
    <property type="component" value="Unassembled WGS sequence"/>
</dbReference>
<proteinExistence type="predicted"/>
<name>A0A9P6X6I9_RHIOR</name>
<evidence type="ECO:0000313" key="3">
    <source>
        <dbReference type="EMBL" id="KAG1306258.1"/>
    </source>
</evidence>
<dbReference type="PANTHER" id="PTHR39639">
    <property type="entry name" value="CHROMOSOME 16, WHOLE GENOME SHOTGUN SEQUENCE"/>
    <property type="match status" value="1"/>
</dbReference>
<gene>
    <name evidence="3" type="ORF">G6F64_007738</name>
</gene>
<feature type="region of interest" description="Disordered" evidence="1">
    <location>
        <begin position="353"/>
        <end position="372"/>
    </location>
</feature>
<accession>A0A9P6X6I9</accession>
<reference evidence="3" key="1">
    <citation type="journal article" date="2020" name="Microb. Genom.">
        <title>Genetic diversity of clinical and environmental Mucorales isolates obtained from an investigation of mucormycosis cases among solid organ transplant recipients.</title>
        <authorList>
            <person name="Nguyen M.H."/>
            <person name="Kaul D."/>
            <person name="Muto C."/>
            <person name="Cheng S.J."/>
            <person name="Richter R.A."/>
            <person name="Bruno V.M."/>
            <person name="Liu G."/>
            <person name="Beyhan S."/>
            <person name="Sundermann A.J."/>
            <person name="Mounaud S."/>
            <person name="Pasculle A.W."/>
            <person name="Nierman W.C."/>
            <person name="Driscoll E."/>
            <person name="Cumbie R."/>
            <person name="Clancy C.J."/>
            <person name="Dupont C.L."/>
        </authorList>
    </citation>
    <scope>NUCLEOTIDE SEQUENCE</scope>
    <source>
        <strain evidence="3">GL11</strain>
    </source>
</reference>
<evidence type="ECO:0000256" key="1">
    <source>
        <dbReference type="SAM" id="MobiDB-lite"/>
    </source>
</evidence>
<sequence>MSGLIDSILNNYYIPPLVFAIRELTFKNTRVCIDGKQRLTSIYRFMNNEIPYIDKSSGETIEYYFCQNTEESANTQAMHRTNFGGVRKYLSIEAAERFNNYEFVCVEYADVSEDDEFEIFNRVQLGVSITAAEKLRANNSESAKKVNELVNEFSQLEVLLHNKGTAAVFQAITQILLVIKYGKDEFRVHTPSQNHFIASNEPISQEWFGKARFVLERLTTMSRDTECMNVFTRHPIKSTKHLWKRIELLSFSSYLALTNRRRSLHDLAEDCKEMRKFMNERYSGKMYVGIEYYKKAMEWAEEKLKMVEFEASEEEFEAELNELSDEEVDELKYDSDEQLPLIPVKRSRRNMVATAKRGAKVERSGRGARVRR</sequence>
<keyword evidence="4" id="KW-1185">Reference proteome</keyword>
<dbReference type="PANTHER" id="PTHR39639:SF1">
    <property type="entry name" value="DUF262 DOMAIN-CONTAINING PROTEIN"/>
    <property type="match status" value="1"/>
</dbReference>
<evidence type="ECO:0000259" key="2">
    <source>
        <dbReference type="Pfam" id="PF03235"/>
    </source>
</evidence>
<dbReference type="EMBL" id="JAANQT010001173">
    <property type="protein sequence ID" value="KAG1306258.1"/>
    <property type="molecule type" value="Genomic_DNA"/>
</dbReference>
<comment type="caution">
    <text evidence="3">The sequence shown here is derived from an EMBL/GenBank/DDBJ whole genome shotgun (WGS) entry which is preliminary data.</text>
</comment>
<dbReference type="AlphaFoldDB" id="A0A9P6X6I9"/>
<feature type="domain" description="GmrSD restriction endonucleases N-terminal" evidence="2">
    <location>
        <begin position="3"/>
        <end position="137"/>
    </location>
</feature>